<dbReference type="NCBIfam" id="TIGR00151">
    <property type="entry name" value="ispF"/>
    <property type="match status" value="1"/>
</dbReference>
<dbReference type="SUPFAM" id="SSF69765">
    <property type="entry name" value="IpsF-like"/>
    <property type="match status" value="1"/>
</dbReference>
<dbReference type="PANTHER" id="PTHR43181:SF1">
    <property type="entry name" value="2-C-METHYL-D-ERYTHRITOL 2,4-CYCLODIPHOSPHATE SYNTHASE, CHLOROPLASTIC"/>
    <property type="match status" value="1"/>
</dbReference>
<dbReference type="EC" id="4.6.1.12" evidence="5 6"/>
<dbReference type="PANTHER" id="PTHR43181">
    <property type="entry name" value="2-C-METHYL-D-ERYTHRITOL 2,4-CYCLODIPHOSPHATE SYNTHASE, CHLOROPLASTIC"/>
    <property type="match status" value="1"/>
</dbReference>
<dbReference type="GO" id="GO:0008685">
    <property type="term" value="F:2-C-methyl-D-erythritol 2,4-cyclodiphosphate synthase activity"/>
    <property type="evidence" value="ECO:0007669"/>
    <property type="project" value="UniProtKB-UniRule"/>
</dbReference>
<evidence type="ECO:0000256" key="1">
    <source>
        <dbReference type="ARBA" id="ARBA00008480"/>
    </source>
</evidence>
<dbReference type="GO" id="GO:0016114">
    <property type="term" value="P:terpenoid biosynthetic process"/>
    <property type="evidence" value="ECO:0007669"/>
    <property type="project" value="InterPro"/>
</dbReference>
<reference evidence="8 9" key="1">
    <citation type="submission" date="2015-01" db="EMBL/GenBank/DDBJ databases">
        <title>Genome sequencing of Jeotgalibacillus soli.</title>
        <authorList>
            <person name="Goh K.M."/>
            <person name="Chan K.-G."/>
            <person name="Yaakop A.S."/>
            <person name="Ee R."/>
            <person name="Gan H.M."/>
            <person name="Chan C.S."/>
        </authorList>
    </citation>
    <scope>NUCLEOTIDE SEQUENCE [LARGE SCALE GENOMIC DNA]</scope>
    <source>
        <strain evidence="8 9">P9</strain>
    </source>
</reference>
<keyword evidence="9" id="KW-1185">Reference proteome</keyword>
<feature type="binding site" evidence="5">
    <location>
        <position position="11"/>
    </location>
    <ligand>
        <name>a divalent metal cation</name>
        <dbReference type="ChEBI" id="CHEBI:60240"/>
    </ligand>
</feature>
<evidence type="ECO:0000313" key="9">
    <source>
        <dbReference type="Proteomes" id="UP000031938"/>
    </source>
</evidence>
<feature type="binding site" evidence="5">
    <location>
        <begin position="57"/>
        <end position="59"/>
    </location>
    <ligand>
        <name>4-CDP-2-C-methyl-D-erythritol 2-phosphate</name>
        <dbReference type="ChEBI" id="CHEBI:57919"/>
    </ligand>
</feature>
<dbReference type="FunFam" id="3.30.1330.50:FF:000001">
    <property type="entry name" value="2-C-methyl-D-erythritol 2,4-cyclodiphosphate synthase"/>
    <property type="match status" value="1"/>
</dbReference>
<dbReference type="RefSeq" id="WP_041085395.1">
    <property type="nucleotide sequence ID" value="NZ_JXRP01000005.1"/>
</dbReference>
<feature type="binding site" evidence="5">
    <location>
        <begin position="62"/>
        <end position="66"/>
    </location>
    <ligand>
        <name>4-CDP-2-C-methyl-D-erythritol 2-phosphate</name>
        <dbReference type="ChEBI" id="CHEBI:57919"/>
    </ligand>
</feature>
<dbReference type="GO" id="GO:0046872">
    <property type="term" value="F:metal ion binding"/>
    <property type="evidence" value="ECO:0007669"/>
    <property type="project" value="UniProtKB-KW"/>
</dbReference>
<dbReference type="Gene3D" id="3.30.1330.50">
    <property type="entry name" value="2-C-methyl-D-erythritol 2,4-cyclodiphosphate synthase"/>
    <property type="match status" value="1"/>
</dbReference>
<comment type="subunit">
    <text evidence="5">Homotrimer.</text>
</comment>
<proteinExistence type="inferred from homology"/>
<evidence type="ECO:0000256" key="5">
    <source>
        <dbReference type="HAMAP-Rule" id="MF_00107"/>
    </source>
</evidence>
<feature type="binding site" evidence="5">
    <location>
        <position position="43"/>
    </location>
    <ligand>
        <name>a divalent metal cation</name>
        <dbReference type="ChEBI" id="CHEBI:60240"/>
    </ligand>
</feature>
<gene>
    <name evidence="5" type="primary">ispF</name>
    <name evidence="8" type="ORF">KP78_00900</name>
</gene>
<evidence type="ECO:0000313" key="8">
    <source>
        <dbReference type="EMBL" id="KIL52317.1"/>
    </source>
</evidence>
<dbReference type="HAMAP" id="MF_00107">
    <property type="entry name" value="IspF"/>
    <property type="match status" value="1"/>
</dbReference>
<feature type="binding site" evidence="5">
    <location>
        <begin position="101"/>
        <end position="107"/>
    </location>
    <ligand>
        <name>4-CDP-2-C-methyl-D-erythritol 2-phosphate</name>
        <dbReference type="ChEBI" id="CHEBI:57919"/>
    </ligand>
</feature>
<feature type="site" description="Transition state stabilizer" evidence="5">
    <location>
        <position position="134"/>
    </location>
</feature>
<keyword evidence="4 5" id="KW-0456">Lyase</keyword>
<dbReference type="UniPathway" id="UPA00056">
    <property type="reaction ID" value="UER00095"/>
</dbReference>
<feature type="site" description="Transition state stabilizer" evidence="5">
    <location>
        <position position="35"/>
    </location>
</feature>
<sequence>MFRIGQGYDVHQLTEGRPLILGGITIPHEKGLLGHSDADVLLHVIADAALGAIGAGDIGKHFPDTDPAFKGADSAELLRHVWALVKKEGYKLGNIDCTIIAQRPKMAPHIEAMREKIAELLDAEPSQINVKATTTEKLGFAGREEGIAAQAAILIQMEK</sequence>
<evidence type="ECO:0000259" key="7">
    <source>
        <dbReference type="Pfam" id="PF02542"/>
    </source>
</evidence>
<feature type="binding site" evidence="5">
    <location>
        <position position="140"/>
    </location>
    <ligand>
        <name>4-CDP-2-C-methyl-D-erythritol 2-phosphate</name>
        <dbReference type="ChEBI" id="CHEBI:57919"/>
    </ligand>
</feature>
<comment type="cofactor">
    <cofactor evidence="5">
        <name>a divalent metal cation</name>
        <dbReference type="ChEBI" id="CHEBI:60240"/>
    </cofactor>
    <text evidence="5">Binds 1 divalent metal cation per subunit.</text>
</comment>
<comment type="similarity">
    <text evidence="1 5 6">Belongs to the IspF family.</text>
</comment>
<evidence type="ECO:0000256" key="6">
    <source>
        <dbReference type="RuleBase" id="RU004395"/>
    </source>
</evidence>
<organism evidence="8 9">
    <name type="scientific">Jeotgalibacillus soli</name>
    <dbReference type="NCBI Taxonomy" id="889306"/>
    <lineage>
        <taxon>Bacteria</taxon>
        <taxon>Bacillati</taxon>
        <taxon>Bacillota</taxon>
        <taxon>Bacilli</taxon>
        <taxon>Bacillales</taxon>
        <taxon>Caryophanaceae</taxon>
        <taxon>Jeotgalibacillus</taxon>
    </lineage>
</organism>
<dbReference type="Pfam" id="PF02542">
    <property type="entry name" value="YgbB"/>
    <property type="match status" value="1"/>
</dbReference>
<dbReference type="OrthoDB" id="9804336at2"/>
<protein>
    <recommendedName>
        <fullName evidence="5 6">2-C-methyl-D-erythritol 2,4-cyclodiphosphate synthase</fullName>
        <shortName evidence="5">MECDP-synthase</shortName>
        <shortName evidence="5">MECPP-synthase</shortName>
        <shortName evidence="5">MECPS</shortName>
        <ecNumber evidence="5 6">4.6.1.12</ecNumber>
    </recommendedName>
</protein>
<dbReference type="InterPro" id="IPR003526">
    <property type="entry name" value="MECDP_synthase"/>
</dbReference>
<dbReference type="AlphaFoldDB" id="A0A0C2VTR5"/>
<feature type="domain" description="2-C-methyl-D-erythritol 2,4-cyclodiphosphate synthase" evidence="7">
    <location>
        <begin position="2"/>
        <end position="155"/>
    </location>
</feature>
<dbReference type="EMBL" id="JXRP01000005">
    <property type="protein sequence ID" value="KIL52317.1"/>
    <property type="molecule type" value="Genomic_DNA"/>
</dbReference>
<dbReference type="PATRIC" id="fig|889306.3.peg.89"/>
<dbReference type="STRING" id="889306.KP78_00900"/>
<feature type="binding site" evidence="5">
    <location>
        <begin position="9"/>
        <end position="11"/>
    </location>
    <ligand>
        <name>4-CDP-2-C-methyl-D-erythritol 2-phosphate</name>
        <dbReference type="ChEBI" id="CHEBI:57919"/>
    </ligand>
</feature>
<dbReference type="GO" id="GO:0019288">
    <property type="term" value="P:isopentenyl diphosphate biosynthetic process, methylerythritol 4-phosphate pathway"/>
    <property type="evidence" value="ECO:0007669"/>
    <property type="project" value="UniProtKB-UniRule"/>
</dbReference>
<keyword evidence="3 5" id="KW-0414">Isoprene biosynthesis</keyword>
<comment type="caution">
    <text evidence="8">The sequence shown here is derived from an EMBL/GenBank/DDBJ whole genome shotgun (WGS) entry which is preliminary data.</text>
</comment>
<dbReference type="Proteomes" id="UP000031938">
    <property type="component" value="Unassembled WGS sequence"/>
</dbReference>
<feature type="binding site" evidence="5">
    <location>
        <position position="143"/>
    </location>
    <ligand>
        <name>4-CDP-2-C-methyl-D-erythritol 2-phosphate</name>
        <dbReference type="ChEBI" id="CHEBI:57919"/>
    </ligand>
</feature>
<feature type="binding site" evidence="5">
    <location>
        <position position="9"/>
    </location>
    <ligand>
        <name>a divalent metal cation</name>
        <dbReference type="ChEBI" id="CHEBI:60240"/>
    </ligand>
</feature>
<comment type="catalytic activity">
    <reaction evidence="5 6">
        <text>4-CDP-2-C-methyl-D-erythritol 2-phosphate = 2-C-methyl-D-erythritol 2,4-cyclic diphosphate + CMP</text>
        <dbReference type="Rhea" id="RHEA:23864"/>
        <dbReference type="ChEBI" id="CHEBI:57919"/>
        <dbReference type="ChEBI" id="CHEBI:58483"/>
        <dbReference type="ChEBI" id="CHEBI:60377"/>
        <dbReference type="EC" id="4.6.1.12"/>
    </reaction>
</comment>
<evidence type="ECO:0000256" key="3">
    <source>
        <dbReference type="ARBA" id="ARBA00023229"/>
    </source>
</evidence>
<dbReference type="InterPro" id="IPR036571">
    <property type="entry name" value="MECDP_synthase_sf"/>
</dbReference>
<comment type="pathway">
    <text evidence="5">Isoprenoid biosynthesis; isopentenyl diphosphate biosynthesis via DXP pathway; isopentenyl diphosphate from 1-deoxy-D-xylulose 5-phosphate: step 4/6.</text>
</comment>
<feature type="binding site" evidence="5">
    <location>
        <begin position="133"/>
        <end position="136"/>
    </location>
    <ligand>
        <name>4-CDP-2-C-methyl-D-erythritol 2-phosphate</name>
        <dbReference type="ChEBI" id="CHEBI:57919"/>
    </ligand>
</feature>
<evidence type="ECO:0000256" key="2">
    <source>
        <dbReference type="ARBA" id="ARBA00022723"/>
    </source>
</evidence>
<comment type="function">
    <text evidence="5">Involved in the biosynthesis of isopentenyl diphosphate (IPP) and dimethylallyl diphosphate (DMAPP), two major building blocks of isoprenoid compounds. Catalyzes the conversion of 4-diphosphocytidyl-2-C-methyl-D-erythritol 2-phosphate (CDP-ME2P) to 2-C-methyl-D-erythritol 2,4-cyclodiphosphate (ME-CPP) with a corresponding release of cytidine 5-monophosphate (CMP).</text>
</comment>
<dbReference type="CDD" id="cd00554">
    <property type="entry name" value="MECDP_synthase"/>
    <property type="match status" value="1"/>
</dbReference>
<feature type="binding site" evidence="5">
    <location>
        <begin position="35"/>
        <end position="36"/>
    </location>
    <ligand>
        <name>4-CDP-2-C-methyl-D-erythritol 2-phosphate</name>
        <dbReference type="ChEBI" id="CHEBI:57919"/>
    </ligand>
</feature>
<keyword evidence="2 5" id="KW-0479">Metal-binding</keyword>
<evidence type="ECO:0000256" key="4">
    <source>
        <dbReference type="ARBA" id="ARBA00023239"/>
    </source>
</evidence>
<accession>A0A0C2VTR5</accession>
<name>A0A0C2VTR5_9BACL</name>